<feature type="domain" description="dUTPase-like" evidence="6">
    <location>
        <begin position="13"/>
        <end position="140"/>
    </location>
</feature>
<evidence type="ECO:0000256" key="4">
    <source>
        <dbReference type="ARBA" id="ARBA00023080"/>
    </source>
</evidence>
<comment type="catalytic activity">
    <reaction evidence="5">
        <text>dUTP + H2O = dUMP + diphosphate + H(+)</text>
        <dbReference type="Rhea" id="RHEA:10248"/>
        <dbReference type="ChEBI" id="CHEBI:15377"/>
        <dbReference type="ChEBI" id="CHEBI:15378"/>
        <dbReference type="ChEBI" id="CHEBI:33019"/>
        <dbReference type="ChEBI" id="CHEBI:61555"/>
        <dbReference type="ChEBI" id="CHEBI:246422"/>
        <dbReference type="EC" id="3.6.1.23"/>
    </reaction>
</comment>
<evidence type="ECO:0000313" key="7">
    <source>
        <dbReference type="EMBL" id="RWR99851.1"/>
    </source>
</evidence>
<dbReference type="InterPro" id="IPR033704">
    <property type="entry name" value="dUTPase_trimeric"/>
</dbReference>
<sequence>NSQQVLFLDSEYNVPNYKDDAGIDLYCDSDGIIKSFETIRMKTKHKIFLPKGYYATVHPRSSTAMKGIIVHATVIDSRYTGEIFIVVSNIKNEAFKYLQNDRLAQIIISKKIQTKLQVLSSDQFNLLSSDRNENGFGSTGR</sequence>
<keyword evidence="4 5" id="KW-0546">Nucleotide metabolism</keyword>
<comment type="caution">
    <text evidence="7">The sequence shown here is derived from an EMBL/GenBank/DDBJ whole genome shotgun (WGS) entry which is preliminary data.</text>
</comment>
<comment type="function">
    <text evidence="5">Involved in nucleotide metabolism via production of dUMP, the immediate precursor of thymidine nucleotides, and decreases the intracellular concentration of dUTP so that uracil cannot be incorporated into DNA.</text>
</comment>
<dbReference type="STRING" id="299467.A0A443Q9Z4"/>
<comment type="pathway">
    <text evidence="1 5">Pyrimidine metabolism; dUMP biosynthesis; dUMP from dCTP (dUTP route): step 2/2.</text>
</comment>
<dbReference type="Gene3D" id="2.70.40.10">
    <property type="match status" value="1"/>
</dbReference>
<dbReference type="SUPFAM" id="SSF51283">
    <property type="entry name" value="dUTPase-like"/>
    <property type="match status" value="1"/>
</dbReference>
<comment type="similarity">
    <text evidence="2 5">Belongs to the dUTPase family.</text>
</comment>
<name>A0A443Q9Z4_9ACAR</name>
<comment type="cofactor">
    <cofactor evidence="5">
        <name>Mg(2+)</name>
        <dbReference type="ChEBI" id="CHEBI:18420"/>
    </cofactor>
</comment>
<dbReference type="GO" id="GO:0000287">
    <property type="term" value="F:magnesium ion binding"/>
    <property type="evidence" value="ECO:0007669"/>
    <property type="project" value="UniProtKB-UniRule"/>
</dbReference>
<feature type="non-terminal residue" evidence="7">
    <location>
        <position position="1"/>
    </location>
</feature>
<keyword evidence="3 5" id="KW-0378">Hydrolase</keyword>
<dbReference type="EMBL" id="NCKV01061877">
    <property type="protein sequence ID" value="RWR99851.1"/>
    <property type="molecule type" value="Genomic_DNA"/>
</dbReference>
<evidence type="ECO:0000313" key="8">
    <source>
        <dbReference type="Proteomes" id="UP000288716"/>
    </source>
</evidence>
<dbReference type="CDD" id="cd07557">
    <property type="entry name" value="trimeric_dUTPase"/>
    <property type="match status" value="1"/>
</dbReference>
<gene>
    <name evidence="7" type="ORF">B4U80_02933</name>
</gene>
<dbReference type="Proteomes" id="UP000288716">
    <property type="component" value="Unassembled WGS sequence"/>
</dbReference>
<evidence type="ECO:0000259" key="6">
    <source>
        <dbReference type="Pfam" id="PF00692"/>
    </source>
</evidence>
<dbReference type="GO" id="GO:0004170">
    <property type="term" value="F:dUTP diphosphatase activity"/>
    <property type="evidence" value="ECO:0007669"/>
    <property type="project" value="UniProtKB-UniRule"/>
</dbReference>
<evidence type="ECO:0000256" key="1">
    <source>
        <dbReference type="ARBA" id="ARBA00005142"/>
    </source>
</evidence>
<dbReference type="InterPro" id="IPR036157">
    <property type="entry name" value="dUTPase-like_sf"/>
</dbReference>
<dbReference type="InterPro" id="IPR008181">
    <property type="entry name" value="dUTPase"/>
</dbReference>
<proteinExistence type="inferred from homology"/>
<dbReference type="VEuPathDB" id="VectorBase:LDEU014525"/>
<dbReference type="OrthoDB" id="10018367at2759"/>
<dbReference type="AlphaFoldDB" id="A0A443Q9Z4"/>
<dbReference type="UniPathway" id="UPA00610">
    <property type="reaction ID" value="UER00666"/>
</dbReference>
<evidence type="ECO:0000256" key="2">
    <source>
        <dbReference type="ARBA" id="ARBA00006581"/>
    </source>
</evidence>
<keyword evidence="5" id="KW-0479">Metal-binding</keyword>
<evidence type="ECO:0000256" key="5">
    <source>
        <dbReference type="RuleBase" id="RU367024"/>
    </source>
</evidence>
<dbReference type="GO" id="GO:0006226">
    <property type="term" value="P:dUMP biosynthetic process"/>
    <property type="evidence" value="ECO:0007669"/>
    <property type="project" value="UniProtKB-UniRule"/>
</dbReference>
<dbReference type="PANTHER" id="PTHR11241">
    <property type="entry name" value="DEOXYURIDINE 5'-TRIPHOSPHATE NUCLEOTIDOHYDROLASE"/>
    <property type="match status" value="1"/>
</dbReference>
<evidence type="ECO:0000256" key="3">
    <source>
        <dbReference type="ARBA" id="ARBA00022801"/>
    </source>
</evidence>
<organism evidence="7 8">
    <name type="scientific">Leptotrombidium deliense</name>
    <dbReference type="NCBI Taxonomy" id="299467"/>
    <lineage>
        <taxon>Eukaryota</taxon>
        <taxon>Metazoa</taxon>
        <taxon>Ecdysozoa</taxon>
        <taxon>Arthropoda</taxon>
        <taxon>Chelicerata</taxon>
        <taxon>Arachnida</taxon>
        <taxon>Acari</taxon>
        <taxon>Acariformes</taxon>
        <taxon>Trombidiformes</taxon>
        <taxon>Prostigmata</taxon>
        <taxon>Anystina</taxon>
        <taxon>Parasitengona</taxon>
        <taxon>Trombiculoidea</taxon>
        <taxon>Trombiculidae</taxon>
        <taxon>Leptotrombidium</taxon>
    </lineage>
</organism>
<dbReference type="EC" id="3.6.1.23" evidence="5"/>
<dbReference type="Pfam" id="PF00692">
    <property type="entry name" value="dUTPase"/>
    <property type="match status" value="1"/>
</dbReference>
<keyword evidence="8" id="KW-1185">Reference proteome</keyword>
<protein>
    <recommendedName>
        <fullName evidence="5">Deoxyuridine 5'-triphosphate nucleotidohydrolase</fullName>
        <shortName evidence="5">dUTPase</shortName>
        <ecNumber evidence="5">3.6.1.23</ecNumber>
    </recommendedName>
    <alternativeName>
        <fullName evidence="5">dUTP pyrophosphatase</fullName>
    </alternativeName>
</protein>
<feature type="non-terminal residue" evidence="7">
    <location>
        <position position="141"/>
    </location>
</feature>
<reference evidence="7 8" key="1">
    <citation type="journal article" date="2018" name="Gigascience">
        <title>Genomes of trombidid mites reveal novel predicted allergens and laterally-transferred genes associated with secondary metabolism.</title>
        <authorList>
            <person name="Dong X."/>
            <person name="Chaisiri K."/>
            <person name="Xia D."/>
            <person name="Armstrong S.D."/>
            <person name="Fang Y."/>
            <person name="Donnelly M.J."/>
            <person name="Kadowaki T."/>
            <person name="McGarry J.W."/>
            <person name="Darby A.C."/>
            <person name="Makepeace B.L."/>
        </authorList>
    </citation>
    <scope>NUCLEOTIDE SEQUENCE [LARGE SCALE GENOMIC DNA]</scope>
    <source>
        <strain evidence="7">UoL-UT</strain>
    </source>
</reference>
<dbReference type="InterPro" id="IPR029054">
    <property type="entry name" value="dUTPase-like"/>
</dbReference>
<keyword evidence="5" id="KW-0460">Magnesium</keyword>
<dbReference type="GO" id="GO:0046081">
    <property type="term" value="P:dUTP catabolic process"/>
    <property type="evidence" value="ECO:0007669"/>
    <property type="project" value="UniProtKB-UniRule"/>
</dbReference>
<accession>A0A443Q9Z4</accession>
<dbReference type="PANTHER" id="PTHR11241:SF0">
    <property type="entry name" value="DEOXYURIDINE 5'-TRIPHOSPHATE NUCLEOTIDOHYDROLASE"/>
    <property type="match status" value="1"/>
</dbReference>